<organism evidence="3 4">
    <name type="scientific">Jatropha curcas</name>
    <name type="common">Barbados nut</name>
    <dbReference type="NCBI Taxonomy" id="180498"/>
    <lineage>
        <taxon>Eukaryota</taxon>
        <taxon>Viridiplantae</taxon>
        <taxon>Streptophyta</taxon>
        <taxon>Embryophyta</taxon>
        <taxon>Tracheophyta</taxon>
        <taxon>Spermatophyta</taxon>
        <taxon>Magnoliopsida</taxon>
        <taxon>eudicotyledons</taxon>
        <taxon>Gunneridae</taxon>
        <taxon>Pentapetalae</taxon>
        <taxon>rosids</taxon>
        <taxon>fabids</taxon>
        <taxon>Malpighiales</taxon>
        <taxon>Euphorbiaceae</taxon>
        <taxon>Crotonoideae</taxon>
        <taxon>Jatropheae</taxon>
        <taxon>Jatropha</taxon>
    </lineage>
</organism>
<gene>
    <name evidence="3" type="ORF">JCGZ_09475</name>
</gene>
<dbReference type="InterPro" id="IPR041966">
    <property type="entry name" value="LOTUS-like"/>
</dbReference>
<feature type="compositionally biased region" description="Polar residues" evidence="1">
    <location>
        <begin position="573"/>
        <end position="584"/>
    </location>
</feature>
<dbReference type="CDD" id="cd10910">
    <property type="entry name" value="PIN_limkain_b1_N_like"/>
    <property type="match status" value="1"/>
</dbReference>
<feature type="domain" description="HTH OST-type" evidence="2">
    <location>
        <begin position="257"/>
        <end position="329"/>
    </location>
</feature>
<dbReference type="Pfam" id="PF01936">
    <property type="entry name" value="NYN"/>
    <property type="match status" value="1"/>
</dbReference>
<feature type="compositionally biased region" description="Basic and acidic residues" evidence="1">
    <location>
        <begin position="969"/>
        <end position="978"/>
    </location>
</feature>
<feature type="domain" description="HTH OST-type" evidence="2">
    <location>
        <begin position="846"/>
        <end position="920"/>
    </location>
</feature>
<feature type="region of interest" description="Disordered" evidence="1">
    <location>
        <begin position="743"/>
        <end position="789"/>
    </location>
</feature>
<reference evidence="3 4" key="1">
    <citation type="journal article" date="2014" name="PLoS ONE">
        <title>Global Analysis of Gene Expression Profiles in Physic Nut (Jatropha curcas L.) Seedlings Exposed to Salt Stress.</title>
        <authorList>
            <person name="Zhang L."/>
            <person name="Zhang C."/>
            <person name="Wu P."/>
            <person name="Chen Y."/>
            <person name="Li M."/>
            <person name="Jiang H."/>
            <person name="Wu G."/>
        </authorList>
    </citation>
    <scope>NUCLEOTIDE SEQUENCE [LARGE SCALE GENOMIC DNA]</scope>
    <source>
        <strain evidence="4">cv. GZQX0401</strain>
        <tissue evidence="3">Young leaves</tissue>
    </source>
</reference>
<feature type="compositionally biased region" description="Basic and acidic residues" evidence="1">
    <location>
        <begin position="523"/>
        <end position="539"/>
    </location>
</feature>
<sequence>MNFKPLSSKTRLLLSASPLSSVCPYSMLVSYFCTSSPATPSRSHSLRRHYEEESKNVRVSVWWDFENCHLPADVNVFKVAHSITAAVRASGIKGPIQITAFGDVLHLSKANQEALSMSGINLSHIPGGGKNSTDWSLLVDLMYWVSQNPPPVHLFLISGDRDFASVLHRLRMNNYNILLATSDSAPSVLCSAASIMWRWNALLKGENLTGKFLNQPPDGPYGSWYGLYKVPLEDPFSFYEQPCSQVEELTDVIPETIPKALIKGIRDILGLYPEGISIGDLRSELKKNNVSLGKDFYGYKKFSSFLLSMPDILKVRYIGDGQYVIRAVAAKPEPLDRNPSLCTVPVTSNSNRQSSRPLKPNGKDISTSGAVDRKSIMPVSPEISTERSARKVQQSTPIEKSEMDIEQPPKDIEACRPLNSYGEDISISGSVDRKSIMPASLELSREEPTGKVQQSPPFVQKSEMDIEQPPKEIEEAPSISEKVVEVANVQGAEDNLQPSKEQDSKSEVGFFKKIWRRWLRSNDDSSRIKGHDIPKEYHSSGDNSVNESENSIQKSGTLGDSLEKKEEKKILKSANQENGQVTPASSSSSSSDSTLAKETSFNFEPYSEKSGKTAGLLNLIRTWWKFGRNTPDSNSSIDHPGGELEQTNSYSVKHQIFYEDSFWKDLESFFNSQRGSILVSQSKTREQMARNLQKDGPSPLKSLNETDALRLVDILISEKKWVEEYPSEASPFKVTLCIEKNTSTSDSHASNGLGSISLSTPLQSKPNRQAEGDGDGSVGKDSSSSNSKASNGLRTIFLRTALQSKPKRLAEGDGNGRTVRIQNISHAGVSQPVSYKKPLERSRGKTLRDCQKLVQEILKDYPEGYNIVAFRKLFFERYGYHLDSQKFGFGKLASLLQIMPGVEIESTYMIPSNKVLKCSSQDTALSDIQESITVHTSATLGSEIANASNDDELDSAWEELGPVDNTVSSRKEPEEKCTFPHYESSLSDDNFSDSEGEPSALTRTEGLAKSGMNNEDSSLLQILDSWYGKTEGDHGKDEPENEQGMVDYSKNNLHLSESSGLGTKTKTSIGYGQKQRTQKSYSFVADPDSNPDKLVDGIMTTLKKSGESRMQS</sequence>
<dbReference type="OrthoDB" id="549353at2759"/>
<dbReference type="Pfam" id="PF12872">
    <property type="entry name" value="OST-HTH"/>
    <property type="match status" value="2"/>
</dbReference>
<dbReference type="InterPro" id="IPR025605">
    <property type="entry name" value="OST-HTH/LOTUS_dom"/>
</dbReference>
<dbReference type="Proteomes" id="UP000027138">
    <property type="component" value="Unassembled WGS sequence"/>
</dbReference>
<dbReference type="PANTHER" id="PTHR14379:SF6">
    <property type="entry name" value="EMB|CAB71880.1"/>
    <property type="match status" value="1"/>
</dbReference>
<dbReference type="PANTHER" id="PTHR14379">
    <property type="entry name" value="LIMKAIN B LKAP"/>
    <property type="match status" value="1"/>
</dbReference>
<dbReference type="Gene3D" id="3.30.420.610">
    <property type="entry name" value="LOTUS domain-like"/>
    <property type="match status" value="2"/>
</dbReference>
<dbReference type="InterPro" id="IPR021139">
    <property type="entry name" value="NYN"/>
</dbReference>
<feature type="compositionally biased region" description="Basic and acidic residues" evidence="1">
    <location>
        <begin position="561"/>
        <end position="570"/>
    </location>
</feature>
<dbReference type="GO" id="GO:0010468">
    <property type="term" value="P:regulation of gene expression"/>
    <property type="evidence" value="ECO:0007669"/>
    <property type="project" value="InterPro"/>
</dbReference>
<dbReference type="InterPro" id="IPR024768">
    <property type="entry name" value="Marf1"/>
</dbReference>
<feature type="compositionally biased region" description="Low complexity" evidence="1">
    <location>
        <begin position="779"/>
        <end position="789"/>
    </location>
</feature>
<dbReference type="GO" id="GO:0004540">
    <property type="term" value="F:RNA nuclease activity"/>
    <property type="evidence" value="ECO:0007669"/>
    <property type="project" value="InterPro"/>
</dbReference>
<name>A0A067KGG9_JATCU</name>
<keyword evidence="4" id="KW-1185">Reference proteome</keyword>
<dbReference type="Gene3D" id="3.40.50.1010">
    <property type="entry name" value="5'-nuclease"/>
    <property type="match status" value="1"/>
</dbReference>
<feature type="compositionally biased region" description="Polar residues" evidence="1">
    <location>
        <begin position="540"/>
        <end position="558"/>
    </location>
</feature>
<dbReference type="KEGG" id="jcu:105636602"/>
<feature type="region of interest" description="Disordered" evidence="1">
    <location>
        <begin position="1053"/>
        <end position="1096"/>
    </location>
</feature>
<protein>
    <recommendedName>
        <fullName evidence="2">HTH OST-type domain-containing protein</fullName>
    </recommendedName>
</protein>
<dbReference type="STRING" id="180498.A0A067KGG9"/>
<feature type="region of interest" description="Disordered" evidence="1">
    <location>
        <begin position="342"/>
        <end position="405"/>
    </location>
</feature>
<feature type="compositionally biased region" description="Basic and acidic residues" evidence="1">
    <location>
        <begin position="462"/>
        <end position="474"/>
    </location>
</feature>
<dbReference type="AlphaFoldDB" id="A0A067KGG9"/>
<dbReference type="GO" id="GO:0005777">
    <property type="term" value="C:peroxisome"/>
    <property type="evidence" value="ECO:0007669"/>
    <property type="project" value="InterPro"/>
</dbReference>
<dbReference type="EMBL" id="KK914490">
    <property type="protein sequence ID" value="KDP35316.1"/>
    <property type="molecule type" value="Genomic_DNA"/>
</dbReference>
<feature type="compositionally biased region" description="Polar residues" evidence="1">
    <location>
        <begin position="1053"/>
        <end position="1081"/>
    </location>
</feature>
<evidence type="ECO:0000259" key="2">
    <source>
        <dbReference type="PROSITE" id="PS51644"/>
    </source>
</evidence>
<evidence type="ECO:0000313" key="4">
    <source>
        <dbReference type="Proteomes" id="UP000027138"/>
    </source>
</evidence>
<feature type="region of interest" description="Disordered" evidence="1">
    <location>
        <begin position="443"/>
        <end position="479"/>
    </location>
</feature>
<dbReference type="PROSITE" id="PS51644">
    <property type="entry name" value="HTH_OST"/>
    <property type="match status" value="2"/>
</dbReference>
<evidence type="ECO:0000313" key="3">
    <source>
        <dbReference type="EMBL" id="KDP35316.1"/>
    </source>
</evidence>
<dbReference type="CDD" id="cd08824">
    <property type="entry name" value="LOTUS"/>
    <property type="match status" value="2"/>
</dbReference>
<proteinExistence type="predicted"/>
<evidence type="ECO:0000256" key="1">
    <source>
        <dbReference type="SAM" id="MobiDB-lite"/>
    </source>
</evidence>
<feature type="compositionally biased region" description="Polar residues" evidence="1">
    <location>
        <begin position="345"/>
        <end position="356"/>
    </location>
</feature>
<feature type="region of interest" description="Disordered" evidence="1">
    <location>
        <begin position="964"/>
        <end position="1000"/>
    </location>
</feature>
<feature type="region of interest" description="Disordered" evidence="1">
    <location>
        <begin position="523"/>
        <end position="594"/>
    </location>
</feature>
<accession>A0A067KGG9</accession>
<feature type="compositionally biased region" description="Polar residues" evidence="1">
    <location>
        <begin position="743"/>
        <end position="767"/>
    </location>
</feature>